<dbReference type="SMART" id="SM00028">
    <property type="entry name" value="TPR"/>
    <property type="match status" value="5"/>
</dbReference>
<dbReference type="SUPFAM" id="SSF53756">
    <property type="entry name" value="UDP-Glycosyltransferase/glycogen phosphorylase"/>
    <property type="match status" value="2"/>
</dbReference>
<feature type="repeat" description="TPR" evidence="1">
    <location>
        <begin position="142"/>
        <end position="175"/>
    </location>
</feature>
<dbReference type="InterPro" id="IPR019734">
    <property type="entry name" value="TPR_rpt"/>
</dbReference>
<evidence type="ECO:0008006" key="4">
    <source>
        <dbReference type="Google" id="ProtNLM"/>
    </source>
</evidence>
<gene>
    <name evidence="2" type="ORF">A6A05_17235</name>
</gene>
<dbReference type="InterPro" id="IPR052943">
    <property type="entry name" value="TMTC_O-mannosyl-trnsfr"/>
</dbReference>
<organism evidence="2 3">
    <name type="scientific">Magnetospirillum moscoviense</name>
    <dbReference type="NCBI Taxonomy" id="1437059"/>
    <lineage>
        <taxon>Bacteria</taxon>
        <taxon>Pseudomonadati</taxon>
        <taxon>Pseudomonadota</taxon>
        <taxon>Alphaproteobacteria</taxon>
        <taxon>Rhodospirillales</taxon>
        <taxon>Rhodospirillaceae</taxon>
        <taxon>Magnetospirillum</taxon>
    </lineage>
</organism>
<proteinExistence type="predicted"/>
<dbReference type="Pfam" id="PF13432">
    <property type="entry name" value="TPR_16"/>
    <property type="match status" value="2"/>
</dbReference>
<dbReference type="Gene3D" id="1.25.40.10">
    <property type="entry name" value="Tetratricopeptide repeat domain"/>
    <property type="match status" value="3"/>
</dbReference>
<dbReference type="InterPro" id="IPR011990">
    <property type="entry name" value="TPR-like_helical_dom_sf"/>
</dbReference>
<sequence length="978" mass="104671">MARGDDQDLLARAAGLILDGEADRALSMLGQAFAATPTRTNLLDLMAEAHARLGRLGSVLCCRQAAAAIETSPDNRAKLALALHDCSRLADAKATAQAAIDAAGGELYAAETVLALVAVAEGRHDEAEAAYRRLIDIHPERPQAYGHLGILSWSLGRADQAEAALTRCLELEPGMNVAAAALGLIRLSRGLFADGWSLYRRRHVSARPHPPTRHLPKRLNGQTILVETEQGLGDELFFLRFAAPLAARGARVLVRPSPKLAALAARLTVLDGSVGPDETPKADHHVWLGDLPWLLDADSPLPSLTLAPLPDRVQALQARLAAFSTRPLIGVTWRAGTQMVGRLSKALSPEGVATALAPVEADIVVLQRAPDQGEIERFAAALGRPVLDLSDANEDLEDMLAALSLLERQVAVSNTNLHLAALLGKPANLLLPHPPEFRWMDKGEESPWFPGVRLYRQQGGGTWRPALAALTADLTGQTHQSDRLAAAIALKDQGQLAEAEGECRALLAQAPDDPNALHLLAALMLSDRRPGEAVAPLKRLARLAPSADVWRFLGQALAAVQLPDEAVAPLRKALALAPNHPGLGHLLASVLMEAGRTDEALEQARAVGATAIEGTCLHLLGRSAEAVPLLRKALTVPDANADKSLNSLAQALYALERYDEAEATWAECLKRNPGNHRARGSLAMMLLALGRLAEGWDHYRYRHTALGRPGIPVRPLPERLDGYEVLVVGEQGLGDELFLMRFVERLAARGANLTYVPGPKLAPIAARLPFLARTADGTSKITANIGIWAGDLPWLLAEPGPLPPIELAPLPELVEQARARLAAFGPPPYVGVTWRAGISGFNKLSKDIAPSLLAESLRGQDARIVVLQRSPLKDEIEAFAAALGREVLDCSDANDDLEAMTALLSLLDRQVAVSNTNVHLAASLGRPVEVLVPRPPEFRWLVTGESSPWFPACRVYRQSADGDWAEALGQLSAGLTSP</sequence>
<dbReference type="SUPFAM" id="SSF48452">
    <property type="entry name" value="TPR-like"/>
    <property type="match status" value="2"/>
</dbReference>
<dbReference type="AlphaFoldDB" id="A0A178M8U0"/>
<evidence type="ECO:0000313" key="2">
    <source>
        <dbReference type="EMBL" id="OAN44946.1"/>
    </source>
</evidence>
<dbReference type="PROSITE" id="PS50005">
    <property type="entry name" value="TPR"/>
    <property type="match status" value="3"/>
</dbReference>
<keyword evidence="3" id="KW-1185">Reference proteome</keyword>
<dbReference type="Gene3D" id="3.40.50.2000">
    <property type="entry name" value="Glycogen Phosphorylase B"/>
    <property type="match status" value="1"/>
</dbReference>
<accession>A0A178M8U0</accession>
<feature type="repeat" description="TPR" evidence="1">
    <location>
        <begin position="108"/>
        <end position="141"/>
    </location>
</feature>
<dbReference type="EMBL" id="LWQU01000191">
    <property type="protein sequence ID" value="OAN44946.1"/>
    <property type="molecule type" value="Genomic_DNA"/>
</dbReference>
<dbReference type="Pfam" id="PF14559">
    <property type="entry name" value="TPR_19"/>
    <property type="match status" value="1"/>
</dbReference>
<comment type="caution">
    <text evidence="2">The sequence shown here is derived from an EMBL/GenBank/DDBJ whole genome shotgun (WGS) entry which is preliminary data.</text>
</comment>
<dbReference type="Proteomes" id="UP000078543">
    <property type="component" value="Unassembled WGS sequence"/>
</dbReference>
<evidence type="ECO:0000256" key="1">
    <source>
        <dbReference type="PROSITE-ProRule" id="PRU00339"/>
    </source>
</evidence>
<dbReference type="OrthoDB" id="4961906at2"/>
<name>A0A178M8U0_9PROT</name>
<dbReference type="PANTHER" id="PTHR44809">
    <property type="match status" value="1"/>
</dbReference>
<feature type="repeat" description="TPR" evidence="1">
    <location>
        <begin position="547"/>
        <end position="580"/>
    </location>
</feature>
<dbReference type="PANTHER" id="PTHR44809:SF1">
    <property type="entry name" value="PROTEIN O-MANNOSYL-TRANSFERASE TMTC1"/>
    <property type="match status" value="1"/>
</dbReference>
<evidence type="ECO:0000313" key="3">
    <source>
        <dbReference type="Proteomes" id="UP000078543"/>
    </source>
</evidence>
<reference evidence="2 3" key="1">
    <citation type="submission" date="2016-04" db="EMBL/GenBank/DDBJ databases">
        <title>Draft genome sequence of freshwater magnetotactic bacteria Magnetospirillum marisnigri SP-1 and Magnetospirillum moscoviense BB-1.</title>
        <authorList>
            <person name="Koziaeva V."/>
            <person name="Dziuba M.V."/>
            <person name="Ivanov T.M."/>
            <person name="Kuznetsov B."/>
            <person name="Grouzdev D.S."/>
        </authorList>
    </citation>
    <scope>NUCLEOTIDE SEQUENCE [LARGE SCALE GENOMIC DNA]</scope>
    <source>
        <strain evidence="2 3">BB-1</strain>
    </source>
</reference>
<protein>
    <recommendedName>
        <fullName evidence="4">Peptide transporter</fullName>
    </recommendedName>
</protein>
<dbReference type="RefSeq" id="WP_068504354.1">
    <property type="nucleotide sequence ID" value="NZ_LWQU01000191.1"/>
</dbReference>
<keyword evidence="1" id="KW-0802">TPR repeat</keyword>
<dbReference type="STRING" id="1437059.A6A05_17235"/>